<comment type="caution">
    <text evidence="1">The sequence shown here is derived from an EMBL/GenBank/DDBJ whole genome shotgun (WGS) entry which is preliminary data.</text>
</comment>
<dbReference type="Proteomes" id="UP000004986">
    <property type="component" value="Unassembled WGS sequence"/>
</dbReference>
<reference evidence="1 2" key="1">
    <citation type="journal article" date="2011" name="PLoS Pathog.">
        <title>Dynamic evolution of pathogenicity revealed by sequencing and comparative genomics of 19 Pseudomonas syringae isolates.</title>
        <authorList>
            <person name="Baltrus D.A."/>
            <person name="Nishimura M.T."/>
            <person name="Romanchuk A."/>
            <person name="Chang J.H."/>
            <person name="Mukhtar M.S."/>
            <person name="Cherkis K."/>
            <person name="Roach J."/>
            <person name="Grant S.R."/>
            <person name="Jones C.D."/>
            <person name="Dangl J.L."/>
        </authorList>
    </citation>
    <scope>NUCLEOTIDE SEQUENCE [LARGE SCALE GENOMIC DNA]</scope>
    <source>
        <strain evidence="1 2">1704B</strain>
    </source>
</reference>
<gene>
    <name evidence="1" type="ORF">PSYPI_21160</name>
</gene>
<dbReference type="PATRIC" id="fig|629263.4.peg.3437"/>
<evidence type="ECO:0000313" key="1">
    <source>
        <dbReference type="EMBL" id="EGH44738.1"/>
    </source>
</evidence>
<organism evidence="1 2">
    <name type="scientific">Pseudomonas syringae pv. pisi str. 1704B</name>
    <dbReference type="NCBI Taxonomy" id="629263"/>
    <lineage>
        <taxon>Bacteria</taxon>
        <taxon>Pseudomonadati</taxon>
        <taxon>Pseudomonadota</taxon>
        <taxon>Gammaproteobacteria</taxon>
        <taxon>Pseudomonadales</taxon>
        <taxon>Pseudomonadaceae</taxon>
        <taxon>Pseudomonas</taxon>
        <taxon>Pseudomonas syringae</taxon>
    </lineage>
</organism>
<dbReference type="AlphaFoldDB" id="F3GCD8"/>
<dbReference type="EMBL" id="AEAI01001063">
    <property type="protein sequence ID" value="EGH44738.1"/>
    <property type="molecule type" value="Genomic_DNA"/>
</dbReference>
<evidence type="ECO:0000313" key="2">
    <source>
        <dbReference type="Proteomes" id="UP000004986"/>
    </source>
</evidence>
<dbReference type="Gene3D" id="2.30.110.10">
    <property type="entry name" value="Electron Transport, Fmn-binding Protein, Chain A"/>
    <property type="match status" value="1"/>
</dbReference>
<dbReference type="BioCyc" id="PSYR629263:G11X0-4135-MONOMER"/>
<protein>
    <submittedName>
        <fullName evidence="1">Uncharacterized protein</fullName>
    </submittedName>
</protein>
<name>F3GCD8_PSESJ</name>
<sequence>MNDNYITPDGRMDIESVRPIARMGYIDYTVINNTFSLEVPMTDDVRKIMNEIMAGSSKQPISTGKDK</sequence>
<dbReference type="HOGENOM" id="CLU_2809240_0_0_6"/>
<proteinExistence type="predicted"/>
<dbReference type="InterPro" id="IPR012349">
    <property type="entry name" value="Split_barrel_FMN-bd"/>
</dbReference>
<accession>F3GCD8</accession>
<keyword evidence="2" id="KW-1185">Reference proteome</keyword>